<comment type="caution">
    <text evidence="2">The sequence shown here is derived from an EMBL/GenBank/DDBJ whole genome shotgun (WGS) entry which is preliminary data.</text>
</comment>
<keyword evidence="1" id="KW-1133">Transmembrane helix</keyword>
<keyword evidence="3" id="KW-1185">Reference proteome</keyword>
<name>A0A839UMD1_9GAMM</name>
<evidence type="ECO:0000313" key="3">
    <source>
        <dbReference type="Proteomes" id="UP000559987"/>
    </source>
</evidence>
<dbReference type="RefSeq" id="WP_183910512.1">
    <property type="nucleotide sequence ID" value="NZ_JACHXZ010000003.1"/>
</dbReference>
<evidence type="ECO:0000313" key="2">
    <source>
        <dbReference type="EMBL" id="MBB3169012.1"/>
    </source>
</evidence>
<dbReference type="EMBL" id="JACHXZ010000003">
    <property type="protein sequence ID" value="MBB3169012.1"/>
    <property type="molecule type" value="Genomic_DNA"/>
</dbReference>
<keyword evidence="1" id="KW-0472">Membrane</keyword>
<gene>
    <name evidence="2" type="ORF">FHS30_002220</name>
</gene>
<proteinExistence type="predicted"/>
<evidence type="ECO:0000256" key="1">
    <source>
        <dbReference type="SAM" id="Phobius"/>
    </source>
</evidence>
<accession>A0A839UMD1</accession>
<feature type="transmembrane region" description="Helical" evidence="1">
    <location>
        <begin position="36"/>
        <end position="56"/>
    </location>
</feature>
<protein>
    <submittedName>
        <fullName evidence="2">Uncharacterized protein</fullName>
    </submittedName>
</protein>
<dbReference type="AlphaFoldDB" id="A0A839UMD1"/>
<organism evidence="2 3">
    <name type="scientific">Simiduia aestuariiviva</name>
    <dbReference type="NCBI Taxonomy" id="1510459"/>
    <lineage>
        <taxon>Bacteria</taxon>
        <taxon>Pseudomonadati</taxon>
        <taxon>Pseudomonadota</taxon>
        <taxon>Gammaproteobacteria</taxon>
        <taxon>Cellvibrionales</taxon>
        <taxon>Cellvibrionaceae</taxon>
        <taxon>Simiduia</taxon>
    </lineage>
</organism>
<keyword evidence="1" id="KW-0812">Transmembrane</keyword>
<dbReference type="Proteomes" id="UP000559987">
    <property type="component" value="Unassembled WGS sequence"/>
</dbReference>
<sequence length="216" mass="23516">MSEQHPQEVNPACRADNGCASASTQAATARAVTLSFWQKAACGLLIVGLAVMGYALRQNWQRAQLTEALTTELVALHLAQQPLEFTANSLDELDPQFAQLDFTLVDSIQLPALNDQLLGGRYSDVLGHTAAQLRLAQGNQWRTLFQLPFHKGGFAILGNIHVDERPLLRFARGLQVTVWEENGVLLALVQVPDTEAGTLEISKPQLPAPPTSAKDQ</sequence>
<reference evidence="2 3" key="1">
    <citation type="submission" date="2020-08" db="EMBL/GenBank/DDBJ databases">
        <title>Genomic Encyclopedia of Type Strains, Phase III (KMG-III): the genomes of soil and plant-associated and newly described type strains.</title>
        <authorList>
            <person name="Whitman W."/>
        </authorList>
    </citation>
    <scope>NUCLEOTIDE SEQUENCE [LARGE SCALE GENOMIC DNA]</scope>
    <source>
        <strain evidence="2 3">CECT 8571</strain>
    </source>
</reference>